<dbReference type="SUPFAM" id="SSF57850">
    <property type="entry name" value="RING/U-box"/>
    <property type="match status" value="1"/>
</dbReference>
<dbReference type="SMART" id="SM00184">
    <property type="entry name" value="RING"/>
    <property type="match status" value="1"/>
</dbReference>
<keyword evidence="3" id="KW-0862">Zinc</keyword>
<keyword evidence="1" id="KW-0479">Metal-binding</keyword>
<dbReference type="InterPro" id="IPR018957">
    <property type="entry name" value="Znf_C3HC4_RING-type"/>
</dbReference>
<dbReference type="CDD" id="cd16637">
    <property type="entry name" value="mRING-HC-C3HC3D_LNX1-like"/>
    <property type="match status" value="1"/>
</dbReference>
<comment type="caution">
    <text evidence="4">The sequence shown here is derived from an EMBL/GenBank/DDBJ whole genome shotgun (WGS) entry which is preliminary data.</text>
</comment>
<evidence type="ECO:0000256" key="1">
    <source>
        <dbReference type="ARBA" id="ARBA00022723"/>
    </source>
</evidence>
<organism evidence="4 5">
    <name type="scientific">Owenia fusiformis</name>
    <name type="common">Polychaete worm</name>
    <dbReference type="NCBI Taxonomy" id="6347"/>
    <lineage>
        <taxon>Eukaryota</taxon>
        <taxon>Metazoa</taxon>
        <taxon>Spiralia</taxon>
        <taxon>Lophotrochozoa</taxon>
        <taxon>Annelida</taxon>
        <taxon>Polychaeta</taxon>
        <taxon>Sedentaria</taxon>
        <taxon>Canalipalpata</taxon>
        <taxon>Sabellida</taxon>
        <taxon>Oweniida</taxon>
        <taxon>Oweniidae</taxon>
        <taxon>Owenia</taxon>
    </lineage>
</organism>
<dbReference type="PROSITE" id="PS50145">
    <property type="entry name" value="ZF_TRAF"/>
    <property type="match status" value="1"/>
</dbReference>
<dbReference type="PANTHER" id="PTHR19964:SF84">
    <property type="entry name" value="LIGAND OF NUMB PROTEIN X 2-LIKE ISOFORM X1"/>
    <property type="match status" value="1"/>
</dbReference>
<dbReference type="InterPro" id="IPR001478">
    <property type="entry name" value="PDZ"/>
</dbReference>
<dbReference type="Gene3D" id="2.30.42.10">
    <property type="match status" value="4"/>
</dbReference>
<dbReference type="PANTHER" id="PTHR19964">
    <property type="entry name" value="MULTIPLE PDZ DOMAIN PROTEIN"/>
    <property type="match status" value="1"/>
</dbReference>
<dbReference type="Proteomes" id="UP000749559">
    <property type="component" value="Unassembled WGS sequence"/>
</dbReference>
<accession>A0A8J1UCS4</accession>
<dbReference type="EMBL" id="CAIIXF020000006">
    <property type="protein sequence ID" value="CAH1785421.1"/>
    <property type="molecule type" value="Genomic_DNA"/>
</dbReference>
<evidence type="ECO:0000256" key="2">
    <source>
        <dbReference type="ARBA" id="ARBA00022771"/>
    </source>
</evidence>
<keyword evidence="5" id="KW-1185">Reference proteome</keyword>
<evidence type="ECO:0000256" key="3">
    <source>
        <dbReference type="ARBA" id="ARBA00022833"/>
    </source>
</evidence>
<dbReference type="OrthoDB" id="438726at2759"/>
<dbReference type="PROSITE" id="PS00518">
    <property type="entry name" value="ZF_RING_1"/>
    <property type="match status" value="1"/>
</dbReference>
<protein>
    <submittedName>
        <fullName evidence="4">Uncharacterized protein</fullName>
    </submittedName>
</protein>
<dbReference type="Pfam" id="PF02176">
    <property type="entry name" value="zf-TRAF"/>
    <property type="match status" value="1"/>
</dbReference>
<dbReference type="InterPro" id="IPR051342">
    <property type="entry name" value="PDZ_scaffold"/>
</dbReference>
<dbReference type="Pfam" id="PF00595">
    <property type="entry name" value="PDZ"/>
    <property type="match status" value="4"/>
</dbReference>
<dbReference type="InterPro" id="IPR036034">
    <property type="entry name" value="PDZ_sf"/>
</dbReference>
<dbReference type="Gene3D" id="3.30.40.10">
    <property type="entry name" value="Zinc/RING finger domain, C3HC4 (zinc finger)"/>
    <property type="match status" value="1"/>
</dbReference>
<dbReference type="Pfam" id="PF00097">
    <property type="entry name" value="zf-C3HC4"/>
    <property type="match status" value="1"/>
</dbReference>
<evidence type="ECO:0000313" key="4">
    <source>
        <dbReference type="EMBL" id="CAH1785421.1"/>
    </source>
</evidence>
<dbReference type="CDD" id="cd06678">
    <property type="entry name" value="PDZ2_LNX1_2-like"/>
    <property type="match status" value="1"/>
</dbReference>
<dbReference type="AlphaFoldDB" id="A0A8J1UCS4"/>
<dbReference type="PROSITE" id="PS50106">
    <property type="entry name" value="PDZ"/>
    <property type="match status" value="4"/>
</dbReference>
<dbReference type="CDD" id="cd06677">
    <property type="entry name" value="PDZ1_LNX1_2-like"/>
    <property type="match status" value="1"/>
</dbReference>
<gene>
    <name evidence="4" type="ORF">OFUS_LOCUS11480</name>
</gene>
<dbReference type="PROSITE" id="PS50089">
    <property type="entry name" value="ZF_RING_2"/>
    <property type="match status" value="1"/>
</dbReference>
<dbReference type="InterPro" id="IPR017907">
    <property type="entry name" value="Znf_RING_CS"/>
</dbReference>
<dbReference type="SUPFAM" id="SSF50156">
    <property type="entry name" value="PDZ domain-like"/>
    <property type="match status" value="4"/>
</dbReference>
<dbReference type="InterPro" id="IPR013083">
    <property type="entry name" value="Znf_RING/FYVE/PHD"/>
</dbReference>
<dbReference type="SMART" id="SM00228">
    <property type="entry name" value="PDZ"/>
    <property type="match status" value="4"/>
</dbReference>
<evidence type="ECO:0000313" key="5">
    <source>
        <dbReference type="Proteomes" id="UP000749559"/>
    </source>
</evidence>
<keyword evidence="2" id="KW-0863">Zinc-finger</keyword>
<proteinExistence type="predicted"/>
<dbReference type="InterPro" id="IPR001293">
    <property type="entry name" value="Znf_TRAF"/>
</dbReference>
<dbReference type="SUPFAM" id="SSF49599">
    <property type="entry name" value="TRAF domain-like"/>
    <property type="match status" value="1"/>
</dbReference>
<reference evidence="4" key="1">
    <citation type="submission" date="2022-03" db="EMBL/GenBank/DDBJ databases">
        <authorList>
            <person name="Martin C."/>
        </authorList>
    </citation>
    <scope>NUCLEOTIDE SEQUENCE</scope>
</reference>
<sequence length="638" mass="70241">MENKVKTDLYGSDTMKDSIFKLKDTFGKDGPSAITPNLFGHRYDNHICPDCGQLHEINGTHLYDYSAQVDEDLVCYICLQPLVVPVDTKCGHTYCSSCLRNFLKVQKICPVDRQHLTWRDCNEASIMVKRLLDKLLVVCPNVDYCEEVLPRCELQSHLKNRCKGAVVKCGKEKFGCQHHGPRSALDSHMLYECTYRNVASNDSDDGMPKNPIVEGEITTIDIQRGCYDLGISIVGGTDTPLMCVVVQNLLHDGIAAKDGRLQSGDQILEVNGEDLTQATHTQARKALELLYSICRLTVYREKSEDNSPIEKEEILRISLVKQKGKQLGIKLVGKRHSPGLYIMDVIPESLAAQDNRLKRDDRILEINCQDLTFGTQEQAANIIQASVDKVQFVVSRRSRPQTPDLIRSTSHEQISGSLADDGALCKQCEEKHFTVAKDSKESLGISVAGGLESLRGDIPLYVTNIQANGCLGRSKQIKKGDVLLAINGTSLKSLTHKEAVKALKASADAKSVTLRTISSVESSDGITNFSPSWLYWLNLPKKCQIVKTITIQKGYSQSLGFSIVGGIDSTPGKQGIHVKSLVPGTPAFRDGRLKCGDIVLSVNGDDITNMTHAYVVQLLKNTKGLVTLDVVSWPGALV</sequence>
<dbReference type="CDD" id="cd06679">
    <property type="entry name" value="PDZ3_LNX1_2-like"/>
    <property type="match status" value="1"/>
</dbReference>
<dbReference type="InterPro" id="IPR001841">
    <property type="entry name" value="Znf_RING"/>
</dbReference>
<name>A0A8J1UCS4_OWEFU</name>
<dbReference type="GO" id="GO:0008270">
    <property type="term" value="F:zinc ion binding"/>
    <property type="evidence" value="ECO:0007669"/>
    <property type="project" value="UniProtKB-KW"/>
</dbReference>